<dbReference type="Proteomes" id="UP000218209">
    <property type="component" value="Unassembled WGS sequence"/>
</dbReference>
<comment type="subcellular location">
    <subcellularLocation>
        <location evidence="1">Nucleus</location>
    </subcellularLocation>
</comment>
<feature type="region of interest" description="Disordered" evidence="4">
    <location>
        <begin position="268"/>
        <end position="330"/>
    </location>
</feature>
<feature type="region of interest" description="Disordered" evidence="4">
    <location>
        <begin position="105"/>
        <end position="129"/>
    </location>
</feature>
<feature type="region of interest" description="Disordered" evidence="4">
    <location>
        <begin position="815"/>
        <end position="863"/>
    </location>
</feature>
<evidence type="ECO:0000256" key="2">
    <source>
        <dbReference type="ARBA" id="ARBA00007844"/>
    </source>
</evidence>
<feature type="region of interest" description="Disordered" evidence="4">
    <location>
        <begin position="201"/>
        <end position="220"/>
    </location>
</feature>
<feature type="compositionally biased region" description="Low complexity" evidence="4">
    <location>
        <begin position="648"/>
        <end position="670"/>
    </location>
</feature>
<proteinExistence type="inferred from homology"/>
<dbReference type="GO" id="GO:0010032">
    <property type="term" value="P:meiotic chromosome condensation"/>
    <property type="evidence" value="ECO:0007669"/>
    <property type="project" value="TreeGrafter"/>
</dbReference>
<feature type="domain" description="Condensin-2 complex subunit H2 C-terminal" evidence="6">
    <location>
        <begin position="570"/>
        <end position="635"/>
    </location>
</feature>
<dbReference type="InterPro" id="IPR009378">
    <property type="entry name" value="H2_N"/>
</dbReference>
<feature type="compositionally biased region" description="Gly residues" evidence="4">
    <location>
        <begin position="524"/>
        <end position="539"/>
    </location>
</feature>
<dbReference type="PANTHER" id="PTHR14324">
    <property type="entry name" value="CONDENSIN-2 COMPLEX SUBUNIT H2"/>
    <property type="match status" value="1"/>
</dbReference>
<feature type="domain" description="Condensin II complex subunit H2 N-terminal" evidence="5">
    <location>
        <begin position="23"/>
        <end position="101"/>
    </location>
</feature>
<dbReference type="InterPro" id="IPR031737">
    <property type="entry name" value="CNDH2_C"/>
</dbReference>
<evidence type="ECO:0000259" key="5">
    <source>
        <dbReference type="Pfam" id="PF06278"/>
    </source>
</evidence>
<comment type="similarity">
    <text evidence="2">Belongs to the CND2 H2 (condensin-2 subunit 2) family.</text>
</comment>
<dbReference type="Pfam" id="PF16858">
    <property type="entry name" value="CNDH2_C"/>
    <property type="match status" value="1"/>
</dbReference>
<feature type="region of interest" description="Disordered" evidence="4">
    <location>
        <begin position="648"/>
        <end position="704"/>
    </location>
</feature>
<evidence type="ECO:0000313" key="7">
    <source>
        <dbReference type="EMBL" id="OSX77887.1"/>
    </source>
</evidence>
<feature type="compositionally biased region" description="Acidic residues" evidence="4">
    <location>
        <begin position="488"/>
        <end position="503"/>
    </location>
</feature>
<gene>
    <name evidence="7" type="ORF">BU14_0129s0003</name>
</gene>
<dbReference type="AlphaFoldDB" id="A0A1X6PAM0"/>
<dbReference type="OrthoDB" id="10038475at2759"/>
<keyword evidence="3" id="KW-0539">Nucleus</keyword>
<feature type="compositionally biased region" description="Pro residues" evidence="4">
    <location>
        <begin position="842"/>
        <end position="852"/>
    </location>
</feature>
<organism evidence="7 8">
    <name type="scientific">Porphyra umbilicalis</name>
    <name type="common">Purple laver</name>
    <name type="synonym">Red alga</name>
    <dbReference type="NCBI Taxonomy" id="2786"/>
    <lineage>
        <taxon>Eukaryota</taxon>
        <taxon>Rhodophyta</taxon>
        <taxon>Bangiophyceae</taxon>
        <taxon>Bangiales</taxon>
        <taxon>Bangiaceae</taxon>
        <taxon>Porphyra</taxon>
    </lineage>
</organism>
<feature type="compositionally biased region" description="Gly residues" evidence="4">
    <location>
        <begin position="201"/>
        <end position="214"/>
    </location>
</feature>
<dbReference type="PANTHER" id="PTHR14324:SF3">
    <property type="entry name" value="CONDENSIN-2 COMPLEX SUBUNIT H2"/>
    <property type="match status" value="1"/>
</dbReference>
<evidence type="ECO:0000256" key="4">
    <source>
        <dbReference type="SAM" id="MobiDB-lite"/>
    </source>
</evidence>
<evidence type="ECO:0000256" key="1">
    <source>
        <dbReference type="ARBA" id="ARBA00004123"/>
    </source>
</evidence>
<feature type="region of interest" description="Disordered" evidence="4">
    <location>
        <begin position="488"/>
        <end position="539"/>
    </location>
</feature>
<evidence type="ECO:0000313" key="8">
    <source>
        <dbReference type="Proteomes" id="UP000218209"/>
    </source>
</evidence>
<feature type="compositionally biased region" description="Basic and acidic residues" evidence="4">
    <location>
        <begin position="113"/>
        <end position="129"/>
    </location>
</feature>
<dbReference type="GO" id="GO:0005634">
    <property type="term" value="C:nucleus"/>
    <property type="evidence" value="ECO:0007669"/>
    <property type="project" value="UniProtKB-SubCell"/>
</dbReference>
<evidence type="ECO:0000259" key="6">
    <source>
        <dbReference type="Pfam" id="PF16858"/>
    </source>
</evidence>
<dbReference type="GO" id="GO:0003682">
    <property type="term" value="F:chromatin binding"/>
    <property type="evidence" value="ECO:0007669"/>
    <property type="project" value="TreeGrafter"/>
</dbReference>
<dbReference type="GO" id="GO:0051306">
    <property type="term" value="P:mitotic sister chromatid separation"/>
    <property type="evidence" value="ECO:0007669"/>
    <property type="project" value="TreeGrafter"/>
</dbReference>
<evidence type="ECO:0008006" key="9">
    <source>
        <dbReference type="Google" id="ProtNLM"/>
    </source>
</evidence>
<keyword evidence="8" id="KW-1185">Reference proteome</keyword>
<evidence type="ECO:0000256" key="3">
    <source>
        <dbReference type="ARBA" id="ARBA00023242"/>
    </source>
</evidence>
<protein>
    <recommendedName>
        <fullName evidence="9">Condensin II complex subunit H2 N-terminal domain-containing protein</fullName>
    </recommendedName>
</protein>
<reference evidence="7 8" key="1">
    <citation type="submission" date="2017-03" db="EMBL/GenBank/DDBJ databases">
        <title>WGS assembly of Porphyra umbilicalis.</title>
        <authorList>
            <person name="Brawley S.H."/>
            <person name="Blouin N.A."/>
            <person name="Ficko-Blean E."/>
            <person name="Wheeler G.L."/>
            <person name="Lohr M."/>
            <person name="Goodson H.V."/>
            <person name="Jenkins J.W."/>
            <person name="Blaby-Haas C.E."/>
            <person name="Helliwell K.E."/>
            <person name="Chan C."/>
            <person name="Marriage T."/>
            <person name="Bhattacharya D."/>
            <person name="Klein A.S."/>
            <person name="Badis Y."/>
            <person name="Brodie J."/>
            <person name="Cao Y."/>
            <person name="Collen J."/>
            <person name="Dittami S.M."/>
            <person name="Gachon C.M."/>
            <person name="Green B.R."/>
            <person name="Karpowicz S."/>
            <person name="Kim J.W."/>
            <person name="Kudahl U."/>
            <person name="Lin S."/>
            <person name="Michel G."/>
            <person name="Mittag M."/>
            <person name="Olson B.J."/>
            <person name="Pangilinan J."/>
            <person name="Peng Y."/>
            <person name="Qiu H."/>
            <person name="Shu S."/>
            <person name="Singer J.T."/>
            <person name="Smith A.G."/>
            <person name="Sprecher B.N."/>
            <person name="Wagner V."/>
            <person name="Wang W."/>
            <person name="Wang Z.-Y."/>
            <person name="Yan J."/>
            <person name="Yarish C."/>
            <person name="Zoeuner-Riek S."/>
            <person name="Zhuang Y."/>
            <person name="Zou Y."/>
            <person name="Lindquist E.A."/>
            <person name="Grimwood J."/>
            <person name="Barry K."/>
            <person name="Rokhsar D.S."/>
            <person name="Schmutz J."/>
            <person name="Stiller J.W."/>
            <person name="Grossman A.R."/>
            <person name="Prochnik S.E."/>
        </authorList>
    </citation>
    <scope>NUCLEOTIDE SEQUENCE [LARGE SCALE GENOMIC DNA]</scope>
    <source>
        <strain evidence="7">4086291</strain>
    </source>
</reference>
<dbReference type="GO" id="GO:0000796">
    <property type="term" value="C:condensin complex"/>
    <property type="evidence" value="ECO:0007669"/>
    <property type="project" value="TreeGrafter"/>
</dbReference>
<dbReference type="EMBL" id="KV918825">
    <property type="protein sequence ID" value="OSX77887.1"/>
    <property type="molecule type" value="Genomic_DNA"/>
</dbReference>
<name>A0A1X6PAM0_PORUM</name>
<dbReference type="InterPro" id="IPR031739">
    <property type="entry name" value="Ncaph2"/>
</dbReference>
<accession>A0A1X6PAM0</accession>
<dbReference type="Pfam" id="PF06278">
    <property type="entry name" value="CNDH2_N"/>
    <property type="match status" value="1"/>
</dbReference>
<sequence>MPIPNGGSAAVAAAARDGVPPPSRFAHLLQPIRDVAANWAVDVAAELEAYLTDIEAAEAALSATDFTTAALLVQGSAGVYARKVEHLYSLVFRALDLVRAHADGGGGGGADGAGRDGDDGSGRAGAGRDRRAAGDLYDVEVEWTPLDVDVPQAGDGLDLPPPKPVTGLSRDFVLAVVPIALLPPPPVKRVAVSGGAGGATPAGGGGGGGSGGGSSDFRLDVASVHPSGALLLDEDVGEGGLLDAAAGTASGGGWFMGANAYGSADDGHGGGAGGGDAEGADDWGDDGGGGGGEDFDDGGPPGGSPSAFGSTDAMDVDGGDSATGGAPLGIVPNGGGVTSAMAAGRAPLLHPALQRLPPADAFRLHDPHARPAVADHPLRRAVTYRRPPADAGRAAATPAVPSLLAALAADMTSPCWLLAAAVGPPPAASARGARYVGVGELGPALCRLAASMAAARRRVAAALARAGAAAAAAAAGVSADAAADDGLDGGDWFDDPLDGDDGGDGGGEFGGLDDDGGDAPFDNGVGGGGPGGMGGGAGGGAGVSPFDAVDFDFSAADETEDAVRSLAAAYDAACRRYVAESAAAWERHAADPALASRVSEWAARVTPALEAESTRPPFDIAAVGVDVLVRFGHLTAAAAAEEAAAAAAGAPNSEGGSTTSAEEGASTTSAEGDESDGSGGHPGRRPAPAPRLSPGRPKRALSRVVGGAPKVDVCRRFLAALQLAADGKIVLDVQGGWPTRASSAPASAMRWWRPWGGGGAGGGESSGRRHGVRAAVLGAGGGGGGGGDATARRCSPCGPLRAAAAGVARWLRASRRGRCAGARRSAAANGGARRGRRRAGGPPAPAPPPVPVPASRRRRAGGA</sequence>
<feature type="compositionally biased region" description="Low complexity" evidence="4">
    <location>
        <begin position="819"/>
        <end position="831"/>
    </location>
</feature>